<dbReference type="InterPro" id="IPR036881">
    <property type="entry name" value="Glyco_hydro_3_C_sf"/>
</dbReference>
<name>A0ABS6JZQ4_9BACI</name>
<keyword evidence="5" id="KW-1185">Reference proteome</keyword>
<dbReference type="Gene3D" id="2.60.40.10">
    <property type="entry name" value="Immunoglobulins"/>
    <property type="match status" value="1"/>
</dbReference>
<comment type="similarity">
    <text evidence="1">Belongs to the glycosyl hydrolase 3 family.</text>
</comment>
<dbReference type="InterPro" id="IPR002772">
    <property type="entry name" value="Glyco_hydro_3_C"/>
</dbReference>
<dbReference type="SMART" id="SM01217">
    <property type="entry name" value="Fn3_like"/>
    <property type="match status" value="1"/>
</dbReference>
<dbReference type="InterPro" id="IPR013783">
    <property type="entry name" value="Ig-like_fold"/>
</dbReference>
<dbReference type="InterPro" id="IPR026891">
    <property type="entry name" value="Fn3-like"/>
</dbReference>
<evidence type="ECO:0000259" key="3">
    <source>
        <dbReference type="SMART" id="SM01217"/>
    </source>
</evidence>
<reference evidence="4 5" key="1">
    <citation type="submission" date="2021-06" db="EMBL/GenBank/DDBJ databases">
        <title>Bacillus sp. RD4P76, an endophyte from a halophyte.</title>
        <authorList>
            <person name="Sun J.-Q."/>
        </authorList>
    </citation>
    <scope>NUCLEOTIDE SEQUENCE [LARGE SCALE GENOMIC DNA]</scope>
    <source>
        <strain evidence="4 5">JCM 17098</strain>
    </source>
</reference>
<evidence type="ECO:0000313" key="4">
    <source>
        <dbReference type="EMBL" id="MBU9722580.1"/>
    </source>
</evidence>
<proteinExistence type="inferred from homology"/>
<dbReference type="InterPro" id="IPR036962">
    <property type="entry name" value="Glyco_hydro_3_N_sf"/>
</dbReference>
<accession>A0ABS6JZQ4</accession>
<protein>
    <submittedName>
        <fullName evidence="4">Glycoside hydrolase family 3 C-terminal domain-containing protein</fullName>
    </submittedName>
</protein>
<feature type="domain" description="Fibronectin type III-like" evidence="3">
    <location>
        <begin position="586"/>
        <end position="656"/>
    </location>
</feature>
<evidence type="ECO:0000313" key="5">
    <source>
        <dbReference type="Proteomes" id="UP000790580"/>
    </source>
</evidence>
<dbReference type="SUPFAM" id="SSF52279">
    <property type="entry name" value="Beta-D-glucan exohydrolase, C-terminal domain"/>
    <property type="match status" value="1"/>
</dbReference>
<dbReference type="Gene3D" id="3.40.50.1700">
    <property type="entry name" value="Glycoside hydrolase family 3 C-terminal domain"/>
    <property type="match status" value="2"/>
</dbReference>
<dbReference type="Gene3D" id="3.20.20.300">
    <property type="entry name" value="Glycoside hydrolase, family 3, N-terminal domain"/>
    <property type="match status" value="2"/>
</dbReference>
<dbReference type="InterPro" id="IPR017853">
    <property type="entry name" value="GH"/>
</dbReference>
<dbReference type="RefSeq" id="WP_088074180.1">
    <property type="nucleotide sequence ID" value="NZ_JAHQCR010000054.1"/>
</dbReference>
<dbReference type="SUPFAM" id="SSF51445">
    <property type="entry name" value="(Trans)glycosidases"/>
    <property type="match status" value="1"/>
</dbReference>
<evidence type="ECO:0000256" key="1">
    <source>
        <dbReference type="ARBA" id="ARBA00005336"/>
    </source>
</evidence>
<dbReference type="Pfam" id="PF00933">
    <property type="entry name" value="Glyco_hydro_3"/>
    <property type="match status" value="1"/>
</dbReference>
<dbReference type="EMBL" id="JAHQCR010000054">
    <property type="protein sequence ID" value="MBU9722580.1"/>
    <property type="molecule type" value="Genomic_DNA"/>
</dbReference>
<gene>
    <name evidence="4" type="ORF">KS407_14180</name>
</gene>
<dbReference type="Proteomes" id="UP000790580">
    <property type="component" value="Unassembled WGS sequence"/>
</dbReference>
<dbReference type="Pfam" id="PF01915">
    <property type="entry name" value="Glyco_hydro_3_C"/>
    <property type="match status" value="1"/>
</dbReference>
<evidence type="ECO:0000256" key="2">
    <source>
        <dbReference type="ARBA" id="ARBA00022801"/>
    </source>
</evidence>
<dbReference type="PANTHER" id="PTHR42715">
    <property type="entry name" value="BETA-GLUCOSIDASE"/>
    <property type="match status" value="1"/>
</dbReference>
<dbReference type="GO" id="GO:0016787">
    <property type="term" value="F:hydrolase activity"/>
    <property type="evidence" value="ECO:0007669"/>
    <property type="project" value="UniProtKB-KW"/>
</dbReference>
<dbReference type="PANTHER" id="PTHR42715:SF10">
    <property type="entry name" value="BETA-GLUCOSIDASE"/>
    <property type="match status" value="1"/>
</dbReference>
<dbReference type="InterPro" id="IPR001764">
    <property type="entry name" value="Glyco_hydro_3_N"/>
</dbReference>
<sequence>MDKIKELLKELTLKEKASLCSGADMWHTKAIERLDIPSIMVSDGPHGLRRQPEGADQFGLHKSVPATCFPTASALACSWNPKLIYEVGETIAEECKAEGVSVLLGPGINIKRNPLCGRNFEYYSEDPYLSGKMGTAFIQGVQSKGIGTSLKHFAVNNQENNRMTINAVVDERALREIYLSGFEMAVKETQPWTVMCAYNKVNGTYASENRKLLTDILVDEWNFDGVVVSDWGAVNDRVQGLQAGLQLEMPGGGKDNDRKIVEAVKNGSLSMEELDAAVEKLLTLIFNSEKNKEVSSYDVEEHHQKAVKAAEESAVLLKNEEAILPLQDHEKGAKKIAVLGDLAVNPRYQGSGSSLINPTRLKSIHQVFSEKGIEFDYAKGYDRLVDKTDIDLVYEAAEIVKDTDVVIIVAGLSALAESEGFDREHMDLPHNQNDLIKEITSIHDNVIIVLVGGAPIEMPWINGIKGLLNMYLSGQGGAEATFDLLFGHANPSGKLGETYGEKYKDYPSGKYFPEGPSTVEYRESIYVGYRYFDKVKLEPLFPFGHGLSYTSFEFSNLVLSKKELSVGEKLTVKVDVTNTGSREGAEVVQLYVKHKNSSVFKAEKELKGFDKVSLNPGETKQCEFVLDENAFRFYYTKDARWCVESGDYEILVGSSSRDIHLTGGVTVHGVDLIGHEEWQEAESPYTAPTVPFQASDRDFSVIFGETLPTKAVFPGESFTYDSTLKDISRTYLGKKVYGAVMKQVMTPTKSQDGEVVLSENELVTNHMMEKMLPHNPLRSLVISSNGKLTYGMLDGLLLILNKKRLKGGGKLVLEVVKNLMP</sequence>
<keyword evidence="2 4" id="KW-0378">Hydrolase</keyword>
<comment type="caution">
    <text evidence="4">The sequence shown here is derived from an EMBL/GenBank/DDBJ whole genome shotgun (WGS) entry which is preliminary data.</text>
</comment>
<dbReference type="PRINTS" id="PR00133">
    <property type="entry name" value="GLHYDRLASE3"/>
</dbReference>
<dbReference type="InterPro" id="IPR050288">
    <property type="entry name" value="Cellulose_deg_GH3"/>
</dbReference>
<organism evidence="4 5">
    <name type="scientific">Evansella alkalicola</name>
    <dbReference type="NCBI Taxonomy" id="745819"/>
    <lineage>
        <taxon>Bacteria</taxon>
        <taxon>Bacillati</taxon>
        <taxon>Bacillota</taxon>
        <taxon>Bacilli</taxon>
        <taxon>Bacillales</taxon>
        <taxon>Bacillaceae</taxon>
        <taxon>Evansella</taxon>
    </lineage>
</organism>
<dbReference type="Pfam" id="PF14310">
    <property type="entry name" value="Fn3-like"/>
    <property type="match status" value="1"/>
</dbReference>